<protein>
    <submittedName>
        <fullName evidence="2">Uncharacterized protein</fullName>
    </submittedName>
</protein>
<proteinExistence type="predicted"/>
<reference evidence="2 3" key="1">
    <citation type="journal article" date="2017" name="PLoS Biol.">
        <title>The sea cucumber genome provides insights into morphological evolution and visceral regeneration.</title>
        <authorList>
            <person name="Zhang X."/>
            <person name="Sun L."/>
            <person name="Yuan J."/>
            <person name="Sun Y."/>
            <person name="Gao Y."/>
            <person name="Zhang L."/>
            <person name="Li S."/>
            <person name="Dai H."/>
            <person name="Hamel J.F."/>
            <person name="Liu C."/>
            <person name="Yu Y."/>
            <person name="Liu S."/>
            <person name="Lin W."/>
            <person name="Guo K."/>
            <person name="Jin S."/>
            <person name="Xu P."/>
            <person name="Storey K.B."/>
            <person name="Huan P."/>
            <person name="Zhang T."/>
            <person name="Zhou Y."/>
            <person name="Zhang J."/>
            <person name="Lin C."/>
            <person name="Li X."/>
            <person name="Xing L."/>
            <person name="Huo D."/>
            <person name="Sun M."/>
            <person name="Wang L."/>
            <person name="Mercier A."/>
            <person name="Li F."/>
            <person name="Yang H."/>
            <person name="Xiang J."/>
        </authorList>
    </citation>
    <scope>NUCLEOTIDE SEQUENCE [LARGE SCALE GENOMIC DNA]</scope>
    <source>
        <strain evidence="2">Shaxun</strain>
        <tissue evidence="2">Muscle</tissue>
    </source>
</reference>
<dbReference type="OrthoDB" id="10043418at2759"/>
<dbReference type="AlphaFoldDB" id="A0A2G8JBF5"/>
<gene>
    <name evidence="2" type="ORF">BSL78_30110</name>
</gene>
<dbReference type="Proteomes" id="UP000230750">
    <property type="component" value="Unassembled WGS sequence"/>
</dbReference>
<dbReference type="PANTHER" id="PTHR46601">
    <property type="entry name" value="ULP_PROTEASE DOMAIN-CONTAINING PROTEIN"/>
    <property type="match status" value="1"/>
</dbReference>
<organism evidence="2 3">
    <name type="scientific">Stichopus japonicus</name>
    <name type="common">Sea cucumber</name>
    <dbReference type="NCBI Taxonomy" id="307972"/>
    <lineage>
        <taxon>Eukaryota</taxon>
        <taxon>Metazoa</taxon>
        <taxon>Echinodermata</taxon>
        <taxon>Eleutherozoa</taxon>
        <taxon>Echinozoa</taxon>
        <taxon>Holothuroidea</taxon>
        <taxon>Aspidochirotacea</taxon>
        <taxon>Aspidochirotida</taxon>
        <taxon>Stichopodidae</taxon>
        <taxon>Apostichopus</taxon>
    </lineage>
</organism>
<name>A0A2G8JBF5_STIJA</name>
<evidence type="ECO:0000313" key="2">
    <source>
        <dbReference type="EMBL" id="PIK33076.1"/>
    </source>
</evidence>
<dbReference type="PANTHER" id="PTHR46601:SF1">
    <property type="entry name" value="ADF-H DOMAIN-CONTAINING PROTEIN"/>
    <property type="match status" value="1"/>
</dbReference>
<comment type="caution">
    <text evidence="2">The sequence shown here is derived from an EMBL/GenBank/DDBJ whole genome shotgun (WGS) entry which is preliminary data.</text>
</comment>
<evidence type="ECO:0000256" key="1">
    <source>
        <dbReference type="SAM" id="MobiDB-lite"/>
    </source>
</evidence>
<feature type="region of interest" description="Disordered" evidence="1">
    <location>
        <begin position="106"/>
        <end position="135"/>
    </location>
</feature>
<keyword evidence="3" id="KW-1185">Reference proteome</keyword>
<evidence type="ECO:0000313" key="3">
    <source>
        <dbReference type="Proteomes" id="UP000230750"/>
    </source>
</evidence>
<feature type="compositionally biased region" description="Polar residues" evidence="1">
    <location>
        <begin position="115"/>
        <end position="127"/>
    </location>
</feature>
<dbReference type="EMBL" id="MRZV01002755">
    <property type="protein sequence ID" value="PIK33076.1"/>
    <property type="molecule type" value="Genomic_DNA"/>
</dbReference>
<sequence length="195" mass="22200">MSAHWTTDSCTLFTIVVYYRHEEELRHLNYTMVSELSHTKDAVIAFNKVLLDDLKEQLPFPVRHVHYWSDGAGSQFKNRSTIAAAVNTSYSPDVVFNEYCIIPSSTPSEIDPHDATSSSIQQQSGNDDVSPIEEAPEKSNQAIELLVGQWYAAYFERYHYWYIGIASQVNEADGKVELSFLEQGQFGKNIFSYVK</sequence>
<accession>A0A2G8JBF5</accession>